<dbReference type="Proteomes" id="UP000006813">
    <property type="component" value="Unassembled WGS sequence"/>
</dbReference>
<evidence type="ECO:0000313" key="5">
    <source>
        <dbReference type="Proteomes" id="UP000006813"/>
    </source>
</evidence>
<keyword evidence="1" id="KW-0460">Magnesium</keyword>
<dbReference type="STRING" id="10181.G5APZ1"/>
<dbReference type="InterPro" id="IPR022141">
    <property type="entry name" value="ATP_Ca_trans_C"/>
</dbReference>
<evidence type="ECO:0000256" key="2">
    <source>
        <dbReference type="SAM" id="SignalP"/>
    </source>
</evidence>
<dbReference type="GO" id="GO:0030165">
    <property type="term" value="F:PDZ domain binding"/>
    <property type="evidence" value="ECO:0007669"/>
    <property type="project" value="TreeGrafter"/>
</dbReference>
<evidence type="ECO:0000259" key="3">
    <source>
        <dbReference type="Pfam" id="PF12424"/>
    </source>
</evidence>
<evidence type="ECO:0000256" key="1">
    <source>
        <dbReference type="ARBA" id="ARBA00022842"/>
    </source>
</evidence>
<evidence type="ECO:0000313" key="4">
    <source>
        <dbReference type="EMBL" id="EHA99101.1"/>
    </source>
</evidence>
<dbReference type="AlphaFoldDB" id="G5APZ1"/>
<dbReference type="SUPFAM" id="SSF56784">
    <property type="entry name" value="HAD-like"/>
    <property type="match status" value="1"/>
</dbReference>
<dbReference type="InParanoid" id="G5APZ1"/>
<proteinExistence type="predicted"/>
<sequence length="273" mass="29574">MEHMALALTLLSVANGPVSGVYVSVLSRVGVTGPVGVGPSPSTVVYTGLMCQKRGPIVAGLNGGNFERRQRIQQTIHSEKGNVEQEKLDEMWPKLLVLAPSSPTGRHTLVKDITDITVGEQGQVGAVSGEATKDGPALKKADVGFAMGTAGTDIAKEILWFWGLNHTQIQIKVTKAFCSFPHESIQKPQKLNSVYNVMTHPEFTIGEDVPEILFLHEQEEGDLEKVLMTGTRVLLLDDAVIHKLMKSNSVDCNQVEMVATHLDSSLQILEPSV</sequence>
<dbReference type="GO" id="GO:0005388">
    <property type="term" value="F:P-type calcium transporter activity"/>
    <property type="evidence" value="ECO:0007669"/>
    <property type="project" value="InterPro"/>
</dbReference>
<reference evidence="4 5" key="1">
    <citation type="journal article" date="2011" name="Nature">
        <title>Genome sequencing reveals insights into physiology and longevity of the naked mole rat.</title>
        <authorList>
            <person name="Kim E.B."/>
            <person name="Fang X."/>
            <person name="Fushan A.A."/>
            <person name="Huang Z."/>
            <person name="Lobanov A.V."/>
            <person name="Han L."/>
            <person name="Marino S.M."/>
            <person name="Sun X."/>
            <person name="Turanov A.A."/>
            <person name="Yang P."/>
            <person name="Yim S.H."/>
            <person name="Zhao X."/>
            <person name="Kasaikina M.V."/>
            <person name="Stoletzki N."/>
            <person name="Peng C."/>
            <person name="Polak P."/>
            <person name="Xiong Z."/>
            <person name="Kiezun A."/>
            <person name="Zhu Y."/>
            <person name="Chen Y."/>
            <person name="Kryukov G.V."/>
            <person name="Zhang Q."/>
            <person name="Peshkin L."/>
            <person name="Yang L."/>
            <person name="Bronson R.T."/>
            <person name="Buffenstein R."/>
            <person name="Wang B."/>
            <person name="Han C."/>
            <person name="Li Q."/>
            <person name="Chen L."/>
            <person name="Zhao W."/>
            <person name="Sunyaev S.R."/>
            <person name="Park T.J."/>
            <person name="Zhang G."/>
            <person name="Wang J."/>
            <person name="Gladyshev V.N."/>
        </authorList>
    </citation>
    <scope>NUCLEOTIDE SEQUENCE [LARGE SCALE GENOMIC DNA]</scope>
</reference>
<feature type="chain" id="PRO_5003473603" evidence="2">
    <location>
        <begin position="21"/>
        <end position="273"/>
    </location>
</feature>
<dbReference type="PANTHER" id="PTHR24093:SF435">
    <property type="entry name" value="PLASMA MEMBRANE CALCIUM-TRANSPORTING ATPASE 4"/>
    <property type="match status" value="1"/>
</dbReference>
<dbReference type="GO" id="GO:0051480">
    <property type="term" value="P:regulation of cytosolic calcium ion concentration"/>
    <property type="evidence" value="ECO:0007669"/>
    <property type="project" value="TreeGrafter"/>
</dbReference>
<dbReference type="GO" id="GO:0005886">
    <property type="term" value="C:plasma membrane"/>
    <property type="evidence" value="ECO:0007669"/>
    <property type="project" value="TreeGrafter"/>
</dbReference>
<keyword evidence="2" id="KW-0732">Signal</keyword>
<dbReference type="Pfam" id="PF12424">
    <property type="entry name" value="ATP_Ca_trans_C"/>
    <property type="match status" value="1"/>
</dbReference>
<dbReference type="InterPro" id="IPR036412">
    <property type="entry name" value="HAD-like_sf"/>
</dbReference>
<name>G5APZ1_HETGA</name>
<dbReference type="EMBL" id="JH166403">
    <property type="protein sequence ID" value="EHA99101.1"/>
    <property type="molecule type" value="Genomic_DNA"/>
</dbReference>
<accession>G5APZ1</accession>
<dbReference type="Gene3D" id="3.40.50.1000">
    <property type="entry name" value="HAD superfamily/HAD-like"/>
    <property type="match status" value="1"/>
</dbReference>
<organism evidence="4 5">
    <name type="scientific">Heterocephalus glaber</name>
    <name type="common">Naked mole rat</name>
    <dbReference type="NCBI Taxonomy" id="10181"/>
    <lineage>
        <taxon>Eukaryota</taxon>
        <taxon>Metazoa</taxon>
        <taxon>Chordata</taxon>
        <taxon>Craniata</taxon>
        <taxon>Vertebrata</taxon>
        <taxon>Euteleostomi</taxon>
        <taxon>Mammalia</taxon>
        <taxon>Eutheria</taxon>
        <taxon>Euarchontoglires</taxon>
        <taxon>Glires</taxon>
        <taxon>Rodentia</taxon>
        <taxon>Hystricomorpha</taxon>
        <taxon>Bathyergidae</taxon>
        <taxon>Heterocephalus</taxon>
    </lineage>
</organism>
<dbReference type="PANTHER" id="PTHR24093">
    <property type="entry name" value="CATION TRANSPORTING ATPASE"/>
    <property type="match status" value="1"/>
</dbReference>
<feature type="domain" description="Plasma membrane calcium transporting P-type ATPase C-terminal" evidence="3">
    <location>
        <begin position="157"/>
        <end position="202"/>
    </location>
</feature>
<gene>
    <name evidence="4" type="ORF">GW7_05334</name>
</gene>
<protein>
    <submittedName>
        <fullName evidence="4">Plasma membrane calcium-transporting ATPase 3</fullName>
    </submittedName>
</protein>
<feature type="signal peptide" evidence="2">
    <location>
        <begin position="1"/>
        <end position="20"/>
    </location>
</feature>
<dbReference type="InterPro" id="IPR023214">
    <property type="entry name" value="HAD_sf"/>
</dbReference>